<evidence type="ECO:0000256" key="6">
    <source>
        <dbReference type="ARBA" id="ARBA00022793"/>
    </source>
</evidence>
<name>A0A9P9DB23_9PLEO</name>
<proteinExistence type="inferred from homology"/>
<keyword evidence="6" id="KW-0210">Decarboxylase</keyword>
<evidence type="ECO:0000256" key="8">
    <source>
        <dbReference type="ARBA" id="ARBA00023239"/>
    </source>
</evidence>
<comment type="similarity">
    <text evidence="3">Belongs to the alpha-acetolactate decarboxylase family.</text>
</comment>
<accession>A0A9P9DB23</accession>
<dbReference type="GO" id="GO:0045151">
    <property type="term" value="P:acetoin biosynthetic process"/>
    <property type="evidence" value="ECO:0007669"/>
    <property type="project" value="UniProtKB-KW"/>
</dbReference>
<keyword evidence="8" id="KW-0456">Lyase</keyword>
<evidence type="ECO:0000256" key="4">
    <source>
        <dbReference type="ARBA" id="ARBA00013204"/>
    </source>
</evidence>
<organism evidence="9 10">
    <name type="scientific">Dendryphion nanum</name>
    <dbReference type="NCBI Taxonomy" id="256645"/>
    <lineage>
        <taxon>Eukaryota</taxon>
        <taxon>Fungi</taxon>
        <taxon>Dikarya</taxon>
        <taxon>Ascomycota</taxon>
        <taxon>Pezizomycotina</taxon>
        <taxon>Dothideomycetes</taxon>
        <taxon>Pleosporomycetidae</taxon>
        <taxon>Pleosporales</taxon>
        <taxon>Torulaceae</taxon>
        <taxon>Dendryphion</taxon>
    </lineage>
</organism>
<dbReference type="AlphaFoldDB" id="A0A9P9DB23"/>
<evidence type="ECO:0000256" key="7">
    <source>
        <dbReference type="ARBA" id="ARBA00023061"/>
    </source>
</evidence>
<dbReference type="InterPro" id="IPR005128">
    <property type="entry name" value="Acetolactate_a_deCO2ase"/>
</dbReference>
<comment type="caution">
    <text evidence="9">The sequence shown here is derived from an EMBL/GenBank/DDBJ whole genome shotgun (WGS) entry which is preliminary data.</text>
</comment>
<keyword evidence="7" id="KW-0005">Acetoin biosynthesis</keyword>
<evidence type="ECO:0000256" key="2">
    <source>
        <dbReference type="ARBA" id="ARBA00005170"/>
    </source>
</evidence>
<dbReference type="Gene3D" id="3.30.1330.80">
    <property type="entry name" value="Hypothetical protein, similar to alpha- acetolactate decarboxylase, domain 2"/>
    <property type="match status" value="2"/>
</dbReference>
<gene>
    <name evidence="9" type="ORF">B0J11DRAFT_112961</name>
</gene>
<keyword evidence="10" id="KW-1185">Reference proteome</keyword>
<evidence type="ECO:0000313" key="9">
    <source>
        <dbReference type="EMBL" id="KAH7115884.1"/>
    </source>
</evidence>
<protein>
    <recommendedName>
        <fullName evidence="5">Alpha-acetolactate decarboxylase</fullName>
        <ecNumber evidence="4">4.1.1.5</ecNumber>
    </recommendedName>
</protein>
<dbReference type="PANTHER" id="PTHR35524:SF1">
    <property type="entry name" value="ALPHA-ACETOLACTATE DECARBOXYLASE"/>
    <property type="match status" value="1"/>
</dbReference>
<dbReference type="Pfam" id="PF03306">
    <property type="entry name" value="AAL_decarboxy"/>
    <property type="match status" value="1"/>
</dbReference>
<comment type="catalytic activity">
    <reaction evidence="1">
        <text>(2S)-2-acetolactate + H(+) = (R)-acetoin + CO2</text>
        <dbReference type="Rhea" id="RHEA:21580"/>
        <dbReference type="ChEBI" id="CHEBI:15378"/>
        <dbReference type="ChEBI" id="CHEBI:15686"/>
        <dbReference type="ChEBI" id="CHEBI:16526"/>
        <dbReference type="ChEBI" id="CHEBI:58476"/>
        <dbReference type="EC" id="4.1.1.5"/>
    </reaction>
</comment>
<evidence type="ECO:0000256" key="3">
    <source>
        <dbReference type="ARBA" id="ARBA00007106"/>
    </source>
</evidence>
<sequence length="216" mass="23493">MVASIPNDIFQFSTYSALQAGCNQGQPRTADLTSHGTHGIGTFEDGQLMILDKSRAYVVSPDGKVESATLQARLPFAMVTIFQPIAIIRAQSLTLDTLNNLLSSPENSGGLNTLMPFRLEAEFEKIGLSTGGHSTTANTYGSCKGVIVGFIIPNWMEHISGSRLHCHFLGNSGTQKVGGRVEHFETSREVSVGFARCGRFHLGFPMSEEWEQVKIN</sequence>
<comment type="pathway">
    <text evidence="2">Polyol metabolism; (R,R)-butane-2,3-diol biosynthesis; (R,R)-butane-2,3-diol from pyruvate: step 2/3.</text>
</comment>
<dbReference type="EMBL" id="JAGMWT010000015">
    <property type="protein sequence ID" value="KAH7115884.1"/>
    <property type="molecule type" value="Genomic_DNA"/>
</dbReference>
<dbReference type="EC" id="4.1.1.5" evidence="4"/>
<dbReference type="SUPFAM" id="SSF117856">
    <property type="entry name" value="AF0104/ALDC/Ptd012-like"/>
    <property type="match status" value="1"/>
</dbReference>
<dbReference type="OrthoDB" id="509395at2759"/>
<reference evidence="9" key="1">
    <citation type="journal article" date="2021" name="Nat. Commun.">
        <title>Genetic determinants of endophytism in the Arabidopsis root mycobiome.</title>
        <authorList>
            <person name="Mesny F."/>
            <person name="Miyauchi S."/>
            <person name="Thiergart T."/>
            <person name="Pickel B."/>
            <person name="Atanasova L."/>
            <person name="Karlsson M."/>
            <person name="Huettel B."/>
            <person name="Barry K.W."/>
            <person name="Haridas S."/>
            <person name="Chen C."/>
            <person name="Bauer D."/>
            <person name="Andreopoulos W."/>
            <person name="Pangilinan J."/>
            <person name="LaButti K."/>
            <person name="Riley R."/>
            <person name="Lipzen A."/>
            <person name="Clum A."/>
            <person name="Drula E."/>
            <person name="Henrissat B."/>
            <person name="Kohler A."/>
            <person name="Grigoriev I.V."/>
            <person name="Martin F.M."/>
            <person name="Hacquard S."/>
        </authorList>
    </citation>
    <scope>NUCLEOTIDE SEQUENCE</scope>
    <source>
        <strain evidence="9">MPI-CAGE-CH-0243</strain>
    </source>
</reference>
<dbReference type="Proteomes" id="UP000700596">
    <property type="component" value="Unassembled WGS sequence"/>
</dbReference>
<evidence type="ECO:0000256" key="1">
    <source>
        <dbReference type="ARBA" id="ARBA00001784"/>
    </source>
</evidence>
<evidence type="ECO:0000313" key="10">
    <source>
        <dbReference type="Proteomes" id="UP000700596"/>
    </source>
</evidence>
<dbReference type="GO" id="GO:0047605">
    <property type="term" value="F:acetolactate decarboxylase activity"/>
    <property type="evidence" value="ECO:0007669"/>
    <property type="project" value="UniProtKB-EC"/>
</dbReference>
<evidence type="ECO:0000256" key="5">
    <source>
        <dbReference type="ARBA" id="ARBA00020164"/>
    </source>
</evidence>
<dbReference type="PANTHER" id="PTHR35524">
    <property type="entry name" value="ALPHA-ACETOLACTATE DECARBOXYLASE"/>
    <property type="match status" value="1"/>
</dbReference>